<dbReference type="AlphaFoldDB" id="A0A0F9S5L1"/>
<organism evidence="1">
    <name type="scientific">marine sediment metagenome</name>
    <dbReference type="NCBI Taxonomy" id="412755"/>
    <lineage>
        <taxon>unclassified sequences</taxon>
        <taxon>metagenomes</taxon>
        <taxon>ecological metagenomes</taxon>
    </lineage>
</organism>
<proteinExistence type="predicted"/>
<dbReference type="EMBL" id="LAZR01002871">
    <property type="protein sequence ID" value="KKN24603.1"/>
    <property type="molecule type" value="Genomic_DNA"/>
</dbReference>
<gene>
    <name evidence="1" type="ORF">LCGC14_0893260</name>
</gene>
<sequence length="75" mass="8723">MVERFQDKVVQELTAARAEHPAMNSLHEGFAVILEELDEFKHEVFRKNRDPVSLRHELVQLAAMCQRTAEDCNLM</sequence>
<protein>
    <submittedName>
        <fullName evidence="1">Uncharacterized protein</fullName>
    </submittedName>
</protein>
<reference evidence="1" key="1">
    <citation type="journal article" date="2015" name="Nature">
        <title>Complex archaea that bridge the gap between prokaryotes and eukaryotes.</title>
        <authorList>
            <person name="Spang A."/>
            <person name="Saw J.H."/>
            <person name="Jorgensen S.L."/>
            <person name="Zaremba-Niedzwiedzka K."/>
            <person name="Martijn J."/>
            <person name="Lind A.E."/>
            <person name="van Eijk R."/>
            <person name="Schleper C."/>
            <person name="Guy L."/>
            <person name="Ettema T.J."/>
        </authorList>
    </citation>
    <scope>NUCLEOTIDE SEQUENCE</scope>
</reference>
<evidence type="ECO:0000313" key="1">
    <source>
        <dbReference type="EMBL" id="KKN24603.1"/>
    </source>
</evidence>
<name>A0A0F9S5L1_9ZZZZ</name>
<accession>A0A0F9S5L1</accession>
<comment type="caution">
    <text evidence="1">The sequence shown here is derived from an EMBL/GenBank/DDBJ whole genome shotgun (WGS) entry which is preliminary data.</text>
</comment>